<evidence type="ECO:0000256" key="2">
    <source>
        <dbReference type="HAMAP-Rule" id="MF_00984"/>
    </source>
</evidence>
<name>A0A1G2HSY9_9BACT</name>
<evidence type="ECO:0000256" key="4">
    <source>
        <dbReference type="SAM" id="MobiDB-lite"/>
    </source>
</evidence>
<dbReference type="AlphaFoldDB" id="A0A1G2HSY9"/>
<comment type="subunit">
    <text evidence="2">Homotetramer.</text>
</comment>
<evidence type="ECO:0000256" key="1">
    <source>
        <dbReference type="ARBA" id="ARBA00023125"/>
    </source>
</evidence>
<dbReference type="Proteomes" id="UP000178774">
    <property type="component" value="Unassembled WGS sequence"/>
</dbReference>
<proteinExistence type="inferred from homology"/>
<evidence type="ECO:0000313" key="5">
    <source>
        <dbReference type="EMBL" id="OGZ65545.1"/>
    </source>
</evidence>
<dbReference type="PIRSF" id="PIRSF002070">
    <property type="entry name" value="SSB"/>
    <property type="match status" value="1"/>
</dbReference>
<dbReference type="EMBL" id="MHOP01000020">
    <property type="protein sequence ID" value="OGZ65545.1"/>
    <property type="molecule type" value="Genomic_DNA"/>
</dbReference>
<dbReference type="PANTHER" id="PTHR10302:SF27">
    <property type="entry name" value="SINGLE-STRANDED DNA-BINDING PROTEIN"/>
    <property type="match status" value="1"/>
</dbReference>
<dbReference type="InterPro" id="IPR012340">
    <property type="entry name" value="NA-bd_OB-fold"/>
</dbReference>
<protein>
    <recommendedName>
        <fullName evidence="2 3">Single-stranded DNA-binding protein</fullName>
        <shortName evidence="2">SSB</shortName>
    </recommendedName>
</protein>
<dbReference type="NCBIfam" id="TIGR00621">
    <property type="entry name" value="ssb"/>
    <property type="match status" value="1"/>
</dbReference>
<evidence type="ECO:0000313" key="6">
    <source>
        <dbReference type="Proteomes" id="UP000178774"/>
    </source>
</evidence>
<dbReference type="HAMAP" id="MF_00984">
    <property type="entry name" value="SSB"/>
    <property type="match status" value="1"/>
</dbReference>
<comment type="caution">
    <text evidence="5">The sequence shown here is derived from an EMBL/GenBank/DDBJ whole genome shotgun (WGS) entry which is preliminary data.</text>
</comment>
<organism evidence="5 6">
    <name type="scientific">Candidatus Staskawiczbacteria bacterium RIFCSPHIGHO2_01_FULL_41_41</name>
    <dbReference type="NCBI Taxonomy" id="1802203"/>
    <lineage>
        <taxon>Bacteria</taxon>
        <taxon>Candidatus Staskawicziibacteriota</taxon>
    </lineage>
</organism>
<feature type="region of interest" description="Disordered" evidence="4">
    <location>
        <begin position="153"/>
        <end position="174"/>
    </location>
</feature>
<accession>A0A1G2HSY9</accession>
<dbReference type="CDD" id="cd04496">
    <property type="entry name" value="SSB_OBF"/>
    <property type="match status" value="1"/>
</dbReference>
<feature type="compositionally biased region" description="Basic and acidic residues" evidence="4">
    <location>
        <begin position="157"/>
        <end position="174"/>
    </location>
</feature>
<keyword evidence="1 2" id="KW-0238">DNA-binding</keyword>
<dbReference type="InterPro" id="IPR000424">
    <property type="entry name" value="Primosome_PriB/ssb"/>
</dbReference>
<feature type="region of interest" description="Disordered" evidence="4">
    <location>
        <begin position="106"/>
        <end position="135"/>
    </location>
</feature>
<sequence>MNFNKAFILGNVTRDPESRALPSGQQVVNFGIATNRFYTDQAGQKKQDVEFHNIVAFGKLADIASRYLTKGALIFIEGRIKTSSWQGTDGVKKFRTEIIAETLQLGPRPQGQGAPATGTSNYQKPYSAPAPMNNMPKAEEIPIIEENAPVTSFVSQEEPKGDENNEIDVKDIPF</sequence>
<dbReference type="GO" id="GO:0006260">
    <property type="term" value="P:DNA replication"/>
    <property type="evidence" value="ECO:0007669"/>
    <property type="project" value="InterPro"/>
</dbReference>
<dbReference type="InterPro" id="IPR011344">
    <property type="entry name" value="ssDNA-bd"/>
</dbReference>
<comment type="caution">
    <text evidence="2">Lacks conserved residue(s) required for the propagation of feature annotation.</text>
</comment>
<dbReference type="Gene3D" id="2.40.50.140">
    <property type="entry name" value="Nucleic acid-binding proteins"/>
    <property type="match status" value="1"/>
</dbReference>
<reference evidence="5 6" key="1">
    <citation type="journal article" date="2016" name="Nat. Commun.">
        <title>Thousands of microbial genomes shed light on interconnected biogeochemical processes in an aquifer system.</title>
        <authorList>
            <person name="Anantharaman K."/>
            <person name="Brown C.T."/>
            <person name="Hug L.A."/>
            <person name="Sharon I."/>
            <person name="Castelle C.J."/>
            <person name="Probst A.J."/>
            <person name="Thomas B.C."/>
            <person name="Singh A."/>
            <person name="Wilkins M.J."/>
            <person name="Karaoz U."/>
            <person name="Brodie E.L."/>
            <person name="Williams K.H."/>
            <person name="Hubbard S.S."/>
            <person name="Banfield J.F."/>
        </authorList>
    </citation>
    <scope>NUCLEOTIDE SEQUENCE [LARGE SCALE GENOMIC DNA]</scope>
</reference>
<evidence type="ECO:0000256" key="3">
    <source>
        <dbReference type="PIRNR" id="PIRNR002070"/>
    </source>
</evidence>
<dbReference type="PROSITE" id="PS50935">
    <property type="entry name" value="SSB"/>
    <property type="match status" value="1"/>
</dbReference>
<dbReference type="GO" id="GO:0009295">
    <property type="term" value="C:nucleoid"/>
    <property type="evidence" value="ECO:0007669"/>
    <property type="project" value="TreeGrafter"/>
</dbReference>
<dbReference type="Pfam" id="PF00436">
    <property type="entry name" value="SSB"/>
    <property type="match status" value="1"/>
</dbReference>
<dbReference type="GO" id="GO:0003697">
    <property type="term" value="F:single-stranded DNA binding"/>
    <property type="evidence" value="ECO:0007669"/>
    <property type="project" value="UniProtKB-UniRule"/>
</dbReference>
<dbReference type="PANTHER" id="PTHR10302">
    <property type="entry name" value="SINGLE-STRANDED DNA-BINDING PROTEIN"/>
    <property type="match status" value="1"/>
</dbReference>
<dbReference type="SUPFAM" id="SSF50249">
    <property type="entry name" value="Nucleic acid-binding proteins"/>
    <property type="match status" value="1"/>
</dbReference>
<gene>
    <name evidence="5" type="ORF">A2822_03345</name>
</gene>